<keyword evidence="3" id="KW-1003">Cell membrane</keyword>
<keyword evidence="12" id="KW-1185">Reference proteome</keyword>
<dbReference type="FunFam" id="1.20.1250.20:FF:000065">
    <property type="entry name" value="Putative MFS pantothenate transporter"/>
    <property type="match status" value="1"/>
</dbReference>
<keyword evidence="2" id="KW-0813">Transport</keyword>
<keyword evidence="4 9" id="KW-0812">Transmembrane</keyword>
<comment type="caution">
    <text evidence="11">The sequence shown here is derived from an EMBL/GenBank/DDBJ whole genome shotgun (WGS) entry which is preliminary data.</text>
</comment>
<evidence type="ECO:0000256" key="1">
    <source>
        <dbReference type="ARBA" id="ARBA00004651"/>
    </source>
</evidence>
<evidence type="ECO:0000313" key="11">
    <source>
        <dbReference type="EMBL" id="KAH6659586.1"/>
    </source>
</evidence>
<dbReference type="AlphaFoldDB" id="A0A9P8UX16"/>
<dbReference type="RefSeq" id="XP_045963717.1">
    <property type="nucleotide sequence ID" value="XM_046099121.1"/>
</dbReference>
<feature type="compositionally biased region" description="Basic and acidic residues" evidence="8">
    <location>
        <begin position="20"/>
        <end position="32"/>
    </location>
</feature>
<evidence type="ECO:0000256" key="7">
    <source>
        <dbReference type="ARBA" id="ARBA00037968"/>
    </source>
</evidence>
<feature type="transmembrane region" description="Helical" evidence="9">
    <location>
        <begin position="249"/>
        <end position="270"/>
    </location>
</feature>
<organism evidence="11 12">
    <name type="scientific">Truncatella angustata</name>
    <dbReference type="NCBI Taxonomy" id="152316"/>
    <lineage>
        <taxon>Eukaryota</taxon>
        <taxon>Fungi</taxon>
        <taxon>Dikarya</taxon>
        <taxon>Ascomycota</taxon>
        <taxon>Pezizomycotina</taxon>
        <taxon>Sordariomycetes</taxon>
        <taxon>Xylariomycetidae</taxon>
        <taxon>Amphisphaeriales</taxon>
        <taxon>Sporocadaceae</taxon>
        <taxon>Truncatella</taxon>
    </lineage>
</organism>
<dbReference type="InterPro" id="IPR011701">
    <property type="entry name" value="MFS"/>
</dbReference>
<evidence type="ECO:0000256" key="4">
    <source>
        <dbReference type="ARBA" id="ARBA00022692"/>
    </source>
</evidence>
<sequence length="535" mass="60199">MPNEFIGSPERGGFSNPEKPLARRSTELRSDESAPSPNQAHIKEHDNGKNGQAAKKSDGFWRTVRRYVWDDPDKPEYEKKFLLKLDFFLLTYTCLGYFCKNLDQANISNAYVSGMKEALGMYGSELTYASNVFTAGYVISQLPTVILVTKLRPSYVIPTLEVLWAIFTFCSAAVKTVPQLYAMRFLVGICEGAFFPCIIYLIASWYKSDERGKRTTIFYSTATLAGMFSGYLQAGAYAGLNGKLGHAGWQWLFIVCGIISLPVGVIGYFFNPDFPENTRAWYLTKEEIEFAKKRLRDDGYKPLGASAWDKKKIFRIFGSWQFWVLSFGYFFVQSSFPAQQPFYALYLKASGHSTYEVNVWPTGQSAVGAVTQIVAGMLSDSPLLKGRRWQAIAVMQGGTIFATIVLAIWDVPVGLKYVAYYMSYMSAGVPGIYYSWFPDLMPHDHEMRGFMTAFSNCFSYVNQIWFTDAFWRTAEGPQFRAGFTAAATFGVVLILTALLMRYLESKDTRKRKIQAVNANAEDPVIPAGAVDRNVV</sequence>
<comment type="similarity">
    <text evidence="7">Belongs to the major facilitator superfamily. Allantoate permease family.</text>
</comment>
<evidence type="ECO:0000256" key="6">
    <source>
        <dbReference type="ARBA" id="ARBA00023136"/>
    </source>
</evidence>
<keyword evidence="6 9" id="KW-0472">Membrane</keyword>
<dbReference type="OrthoDB" id="3639251at2759"/>
<feature type="transmembrane region" description="Helical" evidence="9">
    <location>
        <begin position="128"/>
        <end position="148"/>
    </location>
</feature>
<evidence type="ECO:0000256" key="3">
    <source>
        <dbReference type="ARBA" id="ARBA00022475"/>
    </source>
</evidence>
<evidence type="ECO:0000313" key="12">
    <source>
        <dbReference type="Proteomes" id="UP000758603"/>
    </source>
</evidence>
<protein>
    <submittedName>
        <fullName evidence="11">Major facilitator superfamily transporter</fullName>
    </submittedName>
</protein>
<feature type="transmembrane region" description="Helical" evidence="9">
    <location>
        <begin position="417"/>
        <end position="437"/>
    </location>
</feature>
<keyword evidence="5 9" id="KW-1133">Transmembrane helix</keyword>
<comment type="subcellular location">
    <subcellularLocation>
        <location evidence="1">Cell membrane</location>
        <topology evidence="1">Multi-pass membrane protein</topology>
    </subcellularLocation>
</comment>
<feature type="region of interest" description="Disordered" evidence="8">
    <location>
        <begin position="1"/>
        <end position="55"/>
    </location>
</feature>
<dbReference type="SUPFAM" id="SSF103473">
    <property type="entry name" value="MFS general substrate transporter"/>
    <property type="match status" value="1"/>
</dbReference>
<dbReference type="EMBL" id="JAGPXC010000001">
    <property type="protein sequence ID" value="KAH6659586.1"/>
    <property type="molecule type" value="Genomic_DNA"/>
</dbReference>
<evidence type="ECO:0000256" key="5">
    <source>
        <dbReference type="ARBA" id="ARBA00022989"/>
    </source>
</evidence>
<gene>
    <name evidence="11" type="ORF">BKA67DRAFT_529728</name>
</gene>
<dbReference type="GO" id="GO:0022857">
    <property type="term" value="F:transmembrane transporter activity"/>
    <property type="evidence" value="ECO:0007669"/>
    <property type="project" value="InterPro"/>
</dbReference>
<proteinExistence type="inferred from homology"/>
<feature type="domain" description="Major facilitator superfamily (MFS) profile" evidence="10">
    <location>
        <begin position="89"/>
        <end position="508"/>
    </location>
</feature>
<dbReference type="PROSITE" id="PS50850">
    <property type="entry name" value="MFS"/>
    <property type="match status" value="1"/>
</dbReference>
<evidence type="ECO:0000256" key="2">
    <source>
        <dbReference type="ARBA" id="ARBA00022448"/>
    </source>
</evidence>
<dbReference type="PANTHER" id="PTHR43791:SF37">
    <property type="entry name" value="MAJOR FACILITATOR SUPERFAMILY (MFS) PROFILE DOMAIN-CONTAINING PROTEIN"/>
    <property type="match status" value="1"/>
</dbReference>
<accession>A0A9P8UX16</accession>
<dbReference type="GO" id="GO:0005886">
    <property type="term" value="C:plasma membrane"/>
    <property type="evidence" value="ECO:0007669"/>
    <property type="project" value="UniProtKB-SubCell"/>
</dbReference>
<feature type="transmembrane region" description="Helical" evidence="9">
    <location>
        <begin position="320"/>
        <end position="339"/>
    </location>
</feature>
<evidence type="ECO:0000259" key="10">
    <source>
        <dbReference type="PROSITE" id="PS50850"/>
    </source>
</evidence>
<dbReference type="GeneID" id="70128013"/>
<feature type="transmembrane region" description="Helical" evidence="9">
    <location>
        <begin position="391"/>
        <end position="411"/>
    </location>
</feature>
<dbReference type="InterPro" id="IPR020846">
    <property type="entry name" value="MFS_dom"/>
</dbReference>
<reference evidence="11" key="1">
    <citation type="journal article" date="2021" name="Nat. Commun.">
        <title>Genetic determinants of endophytism in the Arabidopsis root mycobiome.</title>
        <authorList>
            <person name="Mesny F."/>
            <person name="Miyauchi S."/>
            <person name="Thiergart T."/>
            <person name="Pickel B."/>
            <person name="Atanasova L."/>
            <person name="Karlsson M."/>
            <person name="Huettel B."/>
            <person name="Barry K.W."/>
            <person name="Haridas S."/>
            <person name="Chen C."/>
            <person name="Bauer D."/>
            <person name="Andreopoulos W."/>
            <person name="Pangilinan J."/>
            <person name="LaButti K."/>
            <person name="Riley R."/>
            <person name="Lipzen A."/>
            <person name="Clum A."/>
            <person name="Drula E."/>
            <person name="Henrissat B."/>
            <person name="Kohler A."/>
            <person name="Grigoriev I.V."/>
            <person name="Martin F.M."/>
            <person name="Hacquard S."/>
        </authorList>
    </citation>
    <scope>NUCLEOTIDE SEQUENCE</scope>
    <source>
        <strain evidence="11">MPI-SDFR-AT-0073</strain>
    </source>
</reference>
<feature type="transmembrane region" description="Helical" evidence="9">
    <location>
        <begin position="217"/>
        <end position="237"/>
    </location>
</feature>
<dbReference type="PANTHER" id="PTHR43791">
    <property type="entry name" value="PERMEASE-RELATED"/>
    <property type="match status" value="1"/>
</dbReference>
<feature type="transmembrane region" description="Helical" evidence="9">
    <location>
        <begin position="479"/>
        <end position="503"/>
    </location>
</feature>
<evidence type="ECO:0000256" key="9">
    <source>
        <dbReference type="SAM" id="Phobius"/>
    </source>
</evidence>
<evidence type="ECO:0000256" key="8">
    <source>
        <dbReference type="SAM" id="MobiDB-lite"/>
    </source>
</evidence>
<dbReference type="Pfam" id="PF07690">
    <property type="entry name" value="MFS_1"/>
    <property type="match status" value="1"/>
</dbReference>
<feature type="transmembrane region" description="Helical" evidence="9">
    <location>
        <begin position="155"/>
        <end position="174"/>
    </location>
</feature>
<feature type="transmembrane region" description="Helical" evidence="9">
    <location>
        <begin position="180"/>
        <end position="205"/>
    </location>
</feature>
<name>A0A9P8UX16_9PEZI</name>
<dbReference type="FunFam" id="1.20.1250.20:FF:000386">
    <property type="entry name" value="MFS general substrate transporter"/>
    <property type="match status" value="1"/>
</dbReference>
<dbReference type="Proteomes" id="UP000758603">
    <property type="component" value="Unassembled WGS sequence"/>
</dbReference>
<dbReference type="InterPro" id="IPR036259">
    <property type="entry name" value="MFS_trans_sf"/>
</dbReference>
<dbReference type="Gene3D" id="1.20.1250.20">
    <property type="entry name" value="MFS general substrate transporter like domains"/>
    <property type="match status" value="2"/>
</dbReference>